<evidence type="ECO:0000313" key="1">
    <source>
        <dbReference type="EMBL" id="SMG57129.1"/>
    </source>
</evidence>
<dbReference type="Gene3D" id="3.30.360.40">
    <property type="entry name" value="YwmB-like"/>
    <property type="match status" value="1"/>
</dbReference>
<gene>
    <name evidence="1" type="ORF">SAMN06295960_4352</name>
</gene>
<dbReference type="RefSeq" id="WP_170936566.1">
    <property type="nucleotide sequence ID" value="NZ_FXAZ01000007.1"/>
</dbReference>
<dbReference type="STRING" id="1852522.SAMN06295960_4352"/>
<name>A0A1X7LVF9_9BACL</name>
<dbReference type="Proteomes" id="UP000193834">
    <property type="component" value="Unassembled WGS sequence"/>
</dbReference>
<dbReference type="InterPro" id="IPR036209">
    <property type="entry name" value="YwmB-like_sf"/>
</dbReference>
<keyword evidence="2" id="KW-1185">Reference proteome</keyword>
<dbReference type="AlphaFoldDB" id="A0A1X7LVF9"/>
<dbReference type="Pfam" id="PF08680">
    <property type="entry name" value="DUF1779"/>
    <property type="match status" value="1"/>
</dbReference>
<sequence>MNKKHIGKLAVLCLILLSLCGAIKVGMESSFTAGWLQSSKEQDLAPAVDMDKKVNTLWVLADLIGGRHLPTTITVQGSFGTTAAHFEQAREEWKKTIQVNASFKAVTEHGREVFRLHYQGLGWESRVLMFFEQDGKAYYTVTIEGASDGGRKGAIEEAERLYMVLKEAEYAVDWNAAVRAEAALDLKEAWSKAEQAIQEMGEALPLDRYEDDRTISVSYHVSYMGQGVKMKDSTVNLQVAAHENGETGLTKVTFGTPLIAGEY</sequence>
<protein>
    <submittedName>
        <fullName evidence="1">TATA-box binding</fullName>
    </submittedName>
</protein>
<dbReference type="EMBL" id="FXAZ01000007">
    <property type="protein sequence ID" value="SMG57129.1"/>
    <property type="molecule type" value="Genomic_DNA"/>
</dbReference>
<dbReference type="SUPFAM" id="SSF143842">
    <property type="entry name" value="YwmB-like"/>
    <property type="match status" value="1"/>
</dbReference>
<evidence type="ECO:0000313" key="2">
    <source>
        <dbReference type="Proteomes" id="UP000193834"/>
    </source>
</evidence>
<reference evidence="1 2" key="1">
    <citation type="submission" date="2017-04" db="EMBL/GenBank/DDBJ databases">
        <authorList>
            <person name="Afonso C.L."/>
            <person name="Miller P.J."/>
            <person name="Scott M.A."/>
            <person name="Spackman E."/>
            <person name="Goraichik I."/>
            <person name="Dimitrov K.M."/>
            <person name="Suarez D.L."/>
            <person name="Swayne D.E."/>
        </authorList>
    </citation>
    <scope>NUCLEOTIDE SEQUENCE [LARGE SCALE GENOMIC DNA]</scope>
    <source>
        <strain evidence="1 2">11</strain>
    </source>
</reference>
<organism evidence="1 2">
    <name type="scientific">Paenibacillus aquistagni</name>
    <dbReference type="NCBI Taxonomy" id="1852522"/>
    <lineage>
        <taxon>Bacteria</taxon>
        <taxon>Bacillati</taxon>
        <taxon>Bacillota</taxon>
        <taxon>Bacilli</taxon>
        <taxon>Bacillales</taxon>
        <taxon>Paenibacillaceae</taxon>
        <taxon>Paenibacillus</taxon>
    </lineage>
</organism>
<accession>A0A1X7LVF9</accession>
<dbReference type="InterPro" id="IPR014794">
    <property type="entry name" value="DUF1779"/>
</dbReference>
<proteinExistence type="predicted"/>